<protein>
    <submittedName>
        <fullName evidence="4">Uncharacterized protein</fullName>
    </submittedName>
</protein>
<dbReference type="InterPro" id="IPR046519">
    <property type="entry name" value="X-Tfes_XVIPCD"/>
</dbReference>
<dbReference type="EMBL" id="JAJA02000001">
    <property type="protein sequence ID" value="KWS02648.1"/>
    <property type="molecule type" value="Genomic_DNA"/>
</dbReference>
<sequence>MATANEYDQGNIAGLDAAMTRRLVASTVMTESNGGDLAITNKQGYVGRYQAGAGWLSDAGYVDKHKLDAAMKHDGFDPEKVRGAEWKWASSGGMSRFLQDSHNWKDGLSLDKYKASGDLQDKAFKINSDKSYRQAIKDGVLHEDDKAETVAGFLKARHIAGYGGAKAAVTGGRAIRDANGTSNYDYLHDITRNRDGLNQYMTRDPKSLNQAPDDAKPTPARTNAAADGVIKHGERGQDVRALQEGLNKLGYRDAHGRALSADADFGDRTKEAVQAFQKAHGLKEDGIAGPKTLDALKQAERTPLLSSPAHPDHGMFKGAVEGLEKLGPQAFKNREDLERAAGTLTYEAKVSGLTKIDHVVPTANGTGLFAVQGALNDPGHLRVHANTAQAASQPIEQSTFQAKQDAPQPAQASQEPKPGKVLGT</sequence>
<evidence type="ECO:0000259" key="3">
    <source>
        <dbReference type="Pfam" id="PF20410"/>
    </source>
</evidence>
<keyword evidence="5" id="KW-1185">Reference proteome</keyword>
<dbReference type="Gene3D" id="1.10.101.10">
    <property type="entry name" value="PGBD-like superfamily/PGBD"/>
    <property type="match status" value="1"/>
</dbReference>
<evidence type="ECO:0000256" key="1">
    <source>
        <dbReference type="SAM" id="MobiDB-lite"/>
    </source>
</evidence>
<evidence type="ECO:0000313" key="5">
    <source>
        <dbReference type="Proteomes" id="UP000023435"/>
    </source>
</evidence>
<evidence type="ECO:0000259" key="2">
    <source>
        <dbReference type="Pfam" id="PF01471"/>
    </source>
</evidence>
<dbReference type="InterPro" id="IPR036366">
    <property type="entry name" value="PGBDSf"/>
</dbReference>
<feature type="compositionally biased region" description="Polar residues" evidence="1">
    <location>
        <begin position="387"/>
        <end position="400"/>
    </location>
</feature>
<dbReference type="SUPFAM" id="SSF47090">
    <property type="entry name" value="PGBD-like"/>
    <property type="match status" value="1"/>
</dbReference>
<proteinExistence type="predicted"/>
<comment type="caution">
    <text evidence="4">The sequence shown here is derived from an EMBL/GenBank/DDBJ whole genome shotgun (WGS) entry which is preliminary data.</text>
</comment>
<evidence type="ECO:0000313" key="4">
    <source>
        <dbReference type="EMBL" id="KWS02648.1"/>
    </source>
</evidence>
<dbReference type="Pfam" id="PF20410">
    <property type="entry name" value="X-Tfes_XVIPCD"/>
    <property type="match status" value="1"/>
</dbReference>
<feature type="compositionally biased region" description="Low complexity" evidence="1">
    <location>
        <begin position="401"/>
        <end position="416"/>
    </location>
</feature>
<gene>
    <name evidence="4" type="ORF">AZ78_0192</name>
</gene>
<dbReference type="AlphaFoldDB" id="A0A125U0E3"/>
<feature type="domain" description="Peptidoglycan binding-like" evidence="2">
    <location>
        <begin position="235"/>
        <end position="296"/>
    </location>
</feature>
<organism evidence="4 5">
    <name type="scientific">Lysobacter capsici AZ78</name>
    <dbReference type="NCBI Taxonomy" id="1444315"/>
    <lineage>
        <taxon>Bacteria</taxon>
        <taxon>Pseudomonadati</taxon>
        <taxon>Pseudomonadota</taxon>
        <taxon>Gammaproteobacteria</taxon>
        <taxon>Lysobacterales</taxon>
        <taxon>Lysobacteraceae</taxon>
        <taxon>Lysobacter</taxon>
    </lineage>
</organism>
<dbReference type="RefSeq" id="WP_235592168.1">
    <property type="nucleotide sequence ID" value="NZ_JAJA02000001.1"/>
</dbReference>
<reference evidence="4 5" key="1">
    <citation type="journal article" date="2014" name="Genome Announc.">
        <title>Draft Genome Sequence of Lysobacter capsici AZ78, a Bacterium Antagonistic to Plant-Pathogenic Oomycetes.</title>
        <authorList>
            <person name="Puopolo G."/>
            <person name="Sonego P."/>
            <person name="Engelen K."/>
            <person name="Pertot I."/>
        </authorList>
    </citation>
    <scope>NUCLEOTIDE SEQUENCE [LARGE SCALE GENOMIC DNA]</scope>
    <source>
        <strain evidence="4 5">AZ78</strain>
    </source>
</reference>
<dbReference type="InterPro" id="IPR036365">
    <property type="entry name" value="PGBD-like_sf"/>
</dbReference>
<feature type="domain" description="X-Tfes XVIPCD" evidence="3">
    <location>
        <begin position="307"/>
        <end position="404"/>
    </location>
</feature>
<dbReference type="Pfam" id="PF01471">
    <property type="entry name" value="PG_binding_1"/>
    <property type="match status" value="1"/>
</dbReference>
<dbReference type="InterPro" id="IPR002477">
    <property type="entry name" value="Peptidoglycan-bd-like"/>
</dbReference>
<feature type="region of interest" description="Disordered" evidence="1">
    <location>
        <begin position="387"/>
        <end position="424"/>
    </location>
</feature>
<accession>A0A125U0E3</accession>
<name>A0A125U0E3_9GAMM</name>
<dbReference type="Proteomes" id="UP000023435">
    <property type="component" value="Unassembled WGS sequence"/>
</dbReference>